<protein>
    <submittedName>
        <fullName evidence="2">Uncharacterized protein</fullName>
    </submittedName>
</protein>
<feature type="transmembrane region" description="Helical" evidence="1">
    <location>
        <begin position="60"/>
        <end position="78"/>
    </location>
</feature>
<dbReference type="Proteomes" id="UP000524404">
    <property type="component" value="Unassembled WGS sequence"/>
</dbReference>
<dbReference type="EMBL" id="JACHKT010000012">
    <property type="protein sequence ID" value="MBB6003398.1"/>
    <property type="molecule type" value="Genomic_DNA"/>
</dbReference>
<sequence length="83" mass="9617">MGIVLQCYGYINSVVSYKYEVDLMTTNIETSESLSQVERKILMIQVKNRSSEIVKFQRQLKITLGLSILSLIILFMIIRKNTE</sequence>
<evidence type="ECO:0000256" key="1">
    <source>
        <dbReference type="SAM" id="Phobius"/>
    </source>
</evidence>
<evidence type="ECO:0000313" key="3">
    <source>
        <dbReference type="Proteomes" id="UP000524404"/>
    </source>
</evidence>
<dbReference type="AlphaFoldDB" id="A0A841ERU0"/>
<keyword evidence="1" id="KW-0812">Transmembrane</keyword>
<name>A0A841ERU0_9BACT</name>
<proteinExistence type="predicted"/>
<evidence type="ECO:0000313" key="2">
    <source>
        <dbReference type="EMBL" id="MBB6003398.1"/>
    </source>
</evidence>
<comment type="caution">
    <text evidence="2">The sequence shown here is derived from an EMBL/GenBank/DDBJ whole genome shotgun (WGS) entry which is preliminary data.</text>
</comment>
<accession>A0A841ERU0</accession>
<organism evidence="2 3">
    <name type="scientific">Arcicella rosea</name>
    <dbReference type="NCBI Taxonomy" id="502909"/>
    <lineage>
        <taxon>Bacteria</taxon>
        <taxon>Pseudomonadati</taxon>
        <taxon>Bacteroidota</taxon>
        <taxon>Cytophagia</taxon>
        <taxon>Cytophagales</taxon>
        <taxon>Flectobacillaceae</taxon>
        <taxon>Arcicella</taxon>
    </lineage>
</organism>
<gene>
    <name evidence="2" type="ORF">HNP25_002054</name>
</gene>
<reference evidence="2 3" key="1">
    <citation type="submission" date="2020-08" db="EMBL/GenBank/DDBJ databases">
        <title>Functional genomics of gut bacteria from endangered species of beetles.</title>
        <authorList>
            <person name="Carlos-Shanley C."/>
        </authorList>
    </citation>
    <scope>NUCLEOTIDE SEQUENCE [LARGE SCALE GENOMIC DNA]</scope>
    <source>
        <strain evidence="2 3">S00070</strain>
    </source>
</reference>
<keyword evidence="1" id="KW-1133">Transmembrane helix</keyword>
<keyword evidence="3" id="KW-1185">Reference proteome</keyword>
<keyword evidence="1" id="KW-0472">Membrane</keyword>